<reference evidence="1" key="2">
    <citation type="submission" date="2017-06" db="EMBL/GenBank/DDBJ databases">
        <title>Complete sequence of p727-IMP from clinical Pseudomonas aeruginosa.</title>
        <authorList>
            <person name="Yuan M."/>
            <person name="Feng J.2nd."/>
            <person name="Zhan Z.3rd."/>
            <person name="Jiang X.4th."/>
            <person name="Zhang D.5th."/>
            <person name="Chen X.6th."/>
            <person name="Zhao X."/>
            <person name="Che J."/>
            <person name="Lu J."/>
            <person name="Xu J."/>
            <person name="Li J."/>
            <person name="Zhou D."/>
        </authorList>
    </citation>
    <scope>NUCLEOTIDE SEQUENCE</scope>
    <source>
        <plasmid evidence="1">p727-IMP</plasmid>
    </source>
</reference>
<dbReference type="EMBL" id="MF344568">
    <property type="protein sequence ID" value="AVE20731.1"/>
    <property type="molecule type" value="Genomic_DNA"/>
</dbReference>
<sequence>MIGMEVFAIPEGLADRPCLLDEAISKVFIHENSKGALKPRA</sequence>
<accession>A0A2L1KEI2</accession>
<dbReference type="AlphaFoldDB" id="A0A2L1KEI2"/>
<organism evidence="1">
    <name type="scientific">Pseudomonas aeruginosa</name>
    <dbReference type="NCBI Taxonomy" id="287"/>
    <lineage>
        <taxon>Bacteria</taxon>
        <taxon>Pseudomonadati</taxon>
        <taxon>Pseudomonadota</taxon>
        <taxon>Gammaproteobacteria</taxon>
        <taxon>Pseudomonadales</taxon>
        <taxon>Pseudomonadaceae</taxon>
        <taxon>Pseudomonas</taxon>
    </lineage>
</organism>
<reference evidence="2" key="1">
    <citation type="submission" date="2017-06" db="EMBL/GenBank/DDBJ databases">
        <title>Complete sequence of p12939-PER from clinical Pseudomonas aeruginosa.</title>
        <authorList>
            <person name="Yuan M."/>
            <person name="Feng J."/>
            <person name="Zhan Z."/>
            <person name="Jiang X."/>
            <person name="Zhang D."/>
            <person name="Chen X."/>
            <person name="Zhao X."/>
            <person name="Che J."/>
            <person name="Lu J."/>
            <person name="Xu J."/>
            <person name="Li J."/>
            <person name="Zhou D."/>
        </authorList>
    </citation>
    <scope>NUCLEOTIDE SEQUENCE</scope>
    <source>
        <plasmid evidence="2">p12939-PER</plasmid>
    </source>
</reference>
<keyword evidence="1" id="KW-0614">Plasmid</keyword>
<protein>
    <submittedName>
        <fullName evidence="1">Uncharacterized protein</fullName>
    </submittedName>
</protein>
<evidence type="ECO:0000313" key="1">
    <source>
        <dbReference type="EMBL" id="AVE20731.1"/>
    </source>
</evidence>
<name>A0A2L1KEI2_PSEAI</name>
<dbReference type="EMBL" id="MF344569">
    <property type="protein sequence ID" value="AVE21328.1"/>
    <property type="molecule type" value="Genomic_DNA"/>
</dbReference>
<geneLocation type="plasmid" evidence="2">
    <name>p12939-PER</name>
</geneLocation>
<geneLocation type="plasmid" evidence="1">
    <name>p727-IMP</name>
</geneLocation>
<proteinExistence type="predicted"/>
<evidence type="ECO:0000313" key="2">
    <source>
        <dbReference type="EMBL" id="AVE21328.1"/>
    </source>
</evidence>